<gene>
    <name evidence="4" type="ORF">CTI12_AA331390</name>
</gene>
<keyword evidence="5" id="KW-1185">Reference proteome</keyword>
<dbReference type="STRING" id="35608.A0A2U1MXN8"/>
<organism evidence="4 5">
    <name type="scientific">Artemisia annua</name>
    <name type="common">Sweet wormwood</name>
    <dbReference type="NCBI Taxonomy" id="35608"/>
    <lineage>
        <taxon>Eukaryota</taxon>
        <taxon>Viridiplantae</taxon>
        <taxon>Streptophyta</taxon>
        <taxon>Embryophyta</taxon>
        <taxon>Tracheophyta</taxon>
        <taxon>Spermatophyta</taxon>
        <taxon>Magnoliopsida</taxon>
        <taxon>eudicotyledons</taxon>
        <taxon>Gunneridae</taxon>
        <taxon>Pentapetalae</taxon>
        <taxon>asterids</taxon>
        <taxon>campanulids</taxon>
        <taxon>Asterales</taxon>
        <taxon>Asteraceae</taxon>
        <taxon>Asteroideae</taxon>
        <taxon>Anthemideae</taxon>
        <taxon>Artemisiinae</taxon>
        <taxon>Artemisia</taxon>
    </lineage>
</organism>
<dbReference type="EMBL" id="PKPP01004118">
    <property type="protein sequence ID" value="PWA65997.1"/>
    <property type="molecule type" value="Genomic_DNA"/>
</dbReference>
<sequence>MMNKLLRFGRRHLHTIVSRDIIKPSSPTAKTYNLSLFDQMSSHLYIPIVAFYPGSSIYKSSRDKTLELKNSLSETLNKYYPFAGRLKQHDPTYVDCNDKGVEFVEASNDSPLSDFLRRSEHEDLDQLFPNDLMWFHPNLKGENDEKGVACASSVQVNHFACGGVAVAISLSHKIGDGRTALNFMNHWATVNAKAAPLINPHVLHHETVNTNFPELTRCRSRVGCVTRSFLFPNKKLNDLKAKVTALTVESGQPIMNPTRVEVLSWLLHKCAVTAATNRNSGSTFKATGMLFTADMRNILVEELPRTTLGNFYQAIVFPTSNQTELEPHMTISEFRKQKKQLQSIDNMETVTNIIADMSFETVVEISNRIDESYVYSSLCRFPTYGIDFGWGKPVKVTLGGTIKNLTVLMDTPNNDGIEAIVCLEKDDMKTFQNDPELLAYR</sequence>
<reference evidence="4 5" key="1">
    <citation type="journal article" date="2018" name="Mol. Plant">
        <title>The genome of Artemisia annua provides insight into the evolution of Asteraceae family and artemisinin biosynthesis.</title>
        <authorList>
            <person name="Shen Q."/>
            <person name="Zhang L."/>
            <person name="Liao Z."/>
            <person name="Wang S."/>
            <person name="Yan T."/>
            <person name="Shi P."/>
            <person name="Liu M."/>
            <person name="Fu X."/>
            <person name="Pan Q."/>
            <person name="Wang Y."/>
            <person name="Lv Z."/>
            <person name="Lu X."/>
            <person name="Zhang F."/>
            <person name="Jiang W."/>
            <person name="Ma Y."/>
            <person name="Chen M."/>
            <person name="Hao X."/>
            <person name="Li L."/>
            <person name="Tang Y."/>
            <person name="Lv G."/>
            <person name="Zhou Y."/>
            <person name="Sun X."/>
            <person name="Brodelius P.E."/>
            <person name="Rose J.K.C."/>
            <person name="Tang K."/>
        </authorList>
    </citation>
    <scope>NUCLEOTIDE SEQUENCE [LARGE SCALE GENOMIC DNA]</scope>
    <source>
        <strain evidence="5">cv. Huhao1</strain>
        <tissue evidence="4">Leaf</tissue>
    </source>
</reference>
<comment type="caution">
    <text evidence="4">The sequence shown here is derived from an EMBL/GenBank/DDBJ whole genome shotgun (WGS) entry which is preliminary data.</text>
</comment>
<dbReference type="PANTHER" id="PTHR31623:SF118">
    <property type="entry name" value="BAHD ACYLTRANSFERASE"/>
    <property type="match status" value="1"/>
</dbReference>
<evidence type="ECO:0000313" key="5">
    <source>
        <dbReference type="Proteomes" id="UP000245207"/>
    </source>
</evidence>
<accession>A0A2U1MXN8</accession>
<name>A0A2U1MXN8_ARTAN</name>
<evidence type="ECO:0000256" key="2">
    <source>
        <dbReference type="ARBA" id="ARBA00022679"/>
    </source>
</evidence>
<dbReference type="Gene3D" id="3.30.559.10">
    <property type="entry name" value="Chloramphenicol acetyltransferase-like domain"/>
    <property type="match status" value="2"/>
</dbReference>
<keyword evidence="3" id="KW-0012">Acyltransferase</keyword>
<proteinExistence type="inferred from homology"/>
<evidence type="ECO:0000256" key="1">
    <source>
        <dbReference type="ARBA" id="ARBA00009861"/>
    </source>
</evidence>
<evidence type="ECO:0000313" key="4">
    <source>
        <dbReference type="EMBL" id="PWA65997.1"/>
    </source>
</evidence>
<comment type="similarity">
    <text evidence="1">Belongs to the plant acyltransferase family.</text>
</comment>
<dbReference type="Pfam" id="PF02458">
    <property type="entry name" value="Transferase"/>
    <property type="match status" value="1"/>
</dbReference>
<evidence type="ECO:0000256" key="3">
    <source>
        <dbReference type="ARBA" id="ARBA00023315"/>
    </source>
</evidence>
<dbReference type="PANTHER" id="PTHR31623">
    <property type="entry name" value="F21J9.9"/>
    <property type="match status" value="1"/>
</dbReference>
<protein>
    <submittedName>
        <fullName evidence="4">Deacetylvindoline O-acetyltransferase</fullName>
    </submittedName>
</protein>
<dbReference type="GO" id="GO:0016746">
    <property type="term" value="F:acyltransferase activity"/>
    <property type="evidence" value="ECO:0007669"/>
    <property type="project" value="UniProtKB-KW"/>
</dbReference>
<dbReference type="Proteomes" id="UP000245207">
    <property type="component" value="Unassembled WGS sequence"/>
</dbReference>
<dbReference type="InterPro" id="IPR023213">
    <property type="entry name" value="CAT-like_dom_sf"/>
</dbReference>
<keyword evidence="2 4" id="KW-0808">Transferase</keyword>
<dbReference type="OrthoDB" id="671439at2759"/>
<dbReference type="AlphaFoldDB" id="A0A2U1MXN8"/>